<evidence type="ECO:0000313" key="2">
    <source>
        <dbReference type="Proteomes" id="UP001159364"/>
    </source>
</evidence>
<accession>A0AAV8SS72</accession>
<sequence length="117" mass="13474">MNINNWLKEGTSLFQTSKDKSSTSSQAWRRRKLLGGHCECFEKQAFGFVIINTKLKTTKHEISDNSTRETAISYDSKRFHRYLEGDLKGCASKENLKQPQRLNTCKDEVLMTKRAAI</sequence>
<organism evidence="1 2">
    <name type="scientific">Erythroxylum novogranatense</name>
    <dbReference type="NCBI Taxonomy" id="1862640"/>
    <lineage>
        <taxon>Eukaryota</taxon>
        <taxon>Viridiplantae</taxon>
        <taxon>Streptophyta</taxon>
        <taxon>Embryophyta</taxon>
        <taxon>Tracheophyta</taxon>
        <taxon>Spermatophyta</taxon>
        <taxon>Magnoliopsida</taxon>
        <taxon>eudicotyledons</taxon>
        <taxon>Gunneridae</taxon>
        <taxon>Pentapetalae</taxon>
        <taxon>rosids</taxon>
        <taxon>fabids</taxon>
        <taxon>Malpighiales</taxon>
        <taxon>Erythroxylaceae</taxon>
        <taxon>Erythroxylum</taxon>
    </lineage>
</organism>
<reference evidence="1 2" key="1">
    <citation type="submission" date="2021-09" db="EMBL/GenBank/DDBJ databases">
        <title>Genomic insights and catalytic innovation underlie evolution of tropane alkaloids biosynthesis.</title>
        <authorList>
            <person name="Wang Y.-J."/>
            <person name="Tian T."/>
            <person name="Huang J.-P."/>
            <person name="Huang S.-X."/>
        </authorList>
    </citation>
    <scope>NUCLEOTIDE SEQUENCE [LARGE SCALE GENOMIC DNA]</scope>
    <source>
        <strain evidence="1">KIB-2018</strain>
        <tissue evidence="1">Leaf</tissue>
    </source>
</reference>
<proteinExistence type="predicted"/>
<dbReference type="AlphaFoldDB" id="A0AAV8SS72"/>
<name>A0AAV8SS72_9ROSI</name>
<gene>
    <name evidence="1" type="ORF">K2173_012183</name>
</gene>
<evidence type="ECO:0000313" key="1">
    <source>
        <dbReference type="EMBL" id="KAJ8754794.1"/>
    </source>
</evidence>
<protein>
    <submittedName>
        <fullName evidence="1">Uncharacterized protein</fullName>
    </submittedName>
</protein>
<dbReference type="Proteomes" id="UP001159364">
    <property type="component" value="Linkage Group LG09"/>
</dbReference>
<keyword evidence="2" id="KW-1185">Reference proteome</keyword>
<dbReference type="EMBL" id="JAIWQS010000009">
    <property type="protein sequence ID" value="KAJ8754794.1"/>
    <property type="molecule type" value="Genomic_DNA"/>
</dbReference>
<comment type="caution">
    <text evidence="1">The sequence shown here is derived from an EMBL/GenBank/DDBJ whole genome shotgun (WGS) entry which is preliminary data.</text>
</comment>